<dbReference type="InterPro" id="IPR012422">
    <property type="entry name" value="Cyt_c_oxidase_su4_bac-aa3"/>
</dbReference>
<protein>
    <submittedName>
        <fullName evidence="3">Aa3 type cytochrome c oxidase subunit IV</fullName>
    </submittedName>
</protein>
<keyword evidence="1" id="KW-1133">Transmembrane helix</keyword>
<gene>
    <name evidence="3" type="ORF">SAMN05444142_101370</name>
</gene>
<accession>A0A1H0C8H8</accession>
<keyword evidence="1" id="KW-0812">Transmembrane</keyword>
<evidence type="ECO:0000259" key="2">
    <source>
        <dbReference type="Pfam" id="PF07835"/>
    </source>
</evidence>
<organism evidence="3 4">
    <name type="scientific">Lutimaribacter pacificus</name>
    <dbReference type="NCBI Taxonomy" id="391948"/>
    <lineage>
        <taxon>Bacteria</taxon>
        <taxon>Pseudomonadati</taxon>
        <taxon>Pseudomonadota</taxon>
        <taxon>Alphaproteobacteria</taxon>
        <taxon>Rhodobacterales</taxon>
        <taxon>Roseobacteraceae</taxon>
        <taxon>Lutimaribacter</taxon>
    </lineage>
</organism>
<feature type="domain" description="Cytochrome c oxidase subunit IV bacterial aa3 type" evidence="2">
    <location>
        <begin position="4"/>
        <end position="43"/>
    </location>
</feature>
<dbReference type="Gene3D" id="1.20.5.160">
    <property type="entry name" value="Bacterial aa3 type cytochrome c oxidase subunit IV"/>
    <property type="match status" value="1"/>
</dbReference>
<reference evidence="3 4" key="1">
    <citation type="submission" date="2016-11" db="EMBL/GenBank/DDBJ databases">
        <authorList>
            <person name="Varghese N."/>
            <person name="Submissions S."/>
        </authorList>
    </citation>
    <scope>NUCLEOTIDE SEQUENCE [LARGE SCALE GENOMIC DNA]</scope>
    <source>
        <strain evidence="3 4">DSM 29620</strain>
    </source>
</reference>
<dbReference type="InterPro" id="IPR036596">
    <property type="entry name" value="Cyt-C_aa3_sf"/>
</dbReference>
<sequence length="44" mass="4852">MAEYKHGEMDITVQQKTFNGFVGAVKWSVVAIILVLIFIAIVNG</sequence>
<keyword evidence="1" id="KW-0472">Membrane</keyword>
<feature type="transmembrane region" description="Helical" evidence="1">
    <location>
        <begin position="21"/>
        <end position="42"/>
    </location>
</feature>
<dbReference type="EMBL" id="FQZZ01000001">
    <property type="protein sequence ID" value="SHJ47492.1"/>
    <property type="molecule type" value="Genomic_DNA"/>
</dbReference>
<dbReference type="AlphaFoldDB" id="A0A1H0C8H8"/>
<keyword evidence="4" id="KW-1185">Reference proteome</keyword>
<dbReference type="Pfam" id="PF07835">
    <property type="entry name" value="COX4_pro_2"/>
    <property type="match status" value="1"/>
</dbReference>
<proteinExistence type="predicted"/>
<evidence type="ECO:0000313" key="4">
    <source>
        <dbReference type="Proteomes" id="UP000324252"/>
    </source>
</evidence>
<dbReference type="SUPFAM" id="SSF81469">
    <property type="entry name" value="Bacterial aa3 type cytochrome c oxidase subunit IV"/>
    <property type="match status" value="1"/>
</dbReference>
<evidence type="ECO:0000256" key="1">
    <source>
        <dbReference type="SAM" id="Phobius"/>
    </source>
</evidence>
<dbReference type="Proteomes" id="UP000324252">
    <property type="component" value="Unassembled WGS sequence"/>
</dbReference>
<dbReference type="RefSeq" id="WP_149786729.1">
    <property type="nucleotide sequence ID" value="NZ_FNIO01000001.1"/>
</dbReference>
<evidence type="ECO:0000313" key="3">
    <source>
        <dbReference type="EMBL" id="SHJ47492.1"/>
    </source>
</evidence>
<name>A0A1H0C8H8_9RHOB</name>